<gene>
    <name evidence="3" type="ORF">ACFVZC_01600</name>
</gene>
<organism evidence="3 4">
    <name type="scientific">Streptomyces marokkonensis</name>
    <dbReference type="NCBI Taxonomy" id="324855"/>
    <lineage>
        <taxon>Bacteria</taxon>
        <taxon>Bacillati</taxon>
        <taxon>Actinomycetota</taxon>
        <taxon>Actinomycetes</taxon>
        <taxon>Kitasatosporales</taxon>
        <taxon>Streptomycetaceae</taxon>
        <taxon>Streptomyces</taxon>
    </lineage>
</organism>
<dbReference type="InterPro" id="IPR045431">
    <property type="entry name" value="EAD2"/>
</dbReference>
<dbReference type="NCBIfam" id="NF047832">
    <property type="entry name" value="caspase_w_EACC1"/>
    <property type="match status" value="1"/>
</dbReference>
<comment type="caution">
    <text evidence="3">The sequence shown here is derived from an EMBL/GenBank/DDBJ whole genome shotgun (WGS) entry which is preliminary data.</text>
</comment>
<evidence type="ECO:0000259" key="2">
    <source>
        <dbReference type="Pfam" id="PF19956"/>
    </source>
</evidence>
<dbReference type="Gene3D" id="3.40.50.1460">
    <property type="match status" value="1"/>
</dbReference>
<dbReference type="Pfam" id="PF19956">
    <property type="entry name" value="EAD2"/>
    <property type="match status" value="2"/>
</dbReference>
<proteinExistence type="predicted"/>
<reference evidence="3 4" key="1">
    <citation type="submission" date="2024-09" db="EMBL/GenBank/DDBJ databases">
        <title>The Natural Products Discovery Center: Release of the First 8490 Sequenced Strains for Exploring Actinobacteria Biosynthetic Diversity.</title>
        <authorList>
            <person name="Kalkreuter E."/>
            <person name="Kautsar S.A."/>
            <person name="Yang D."/>
            <person name="Bader C.D."/>
            <person name="Teijaro C.N."/>
            <person name="Fluegel L."/>
            <person name="Davis C.M."/>
            <person name="Simpson J.R."/>
            <person name="Lauterbach L."/>
            <person name="Steele A.D."/>
            <person name="Gui C."/>
            <person name="Meng S."/>
            <person name="Li G."/>
            <person name="Viehrig K."/>
            <person name="Ye F."/>
            <person name="Su P."/>
            <person name="Kiefer A.F."/>
            <person name="Nichols A."/>
            <person name="Cepeda A.J."/>
            <person name="Yan W."/>
            <person name="Fan B."/>
            <person name="Jiang Y."/>
            <person name="Adhikari A."/>
            <person name="Zheng C.-J."/>
            <person name="Schuster L."/>
            <person name="Cowan T.M."/>
            <person name="Smanski M.J."/>
            <person name="Chevrette M.G."/>
            <person name="De Carvalho L.P.S."/>
            <person name="Shen B."/>
        </authorList>
    </citation>
    <scope>NUCLEOTIDE SEQUENCE [LARGE SCALE GENOMIC DNA]</scope>
    <source>
        <strain evidence="3 4">NPDC058328</strain>
    </source>
</reference>
<dbReference type="SUPFAM" id="SSF52129">
    <property type="entry name" value="Caspase-like"/>
    <property type="match status" value="1"/>
</dbReference>
<feature type="region of interest" description="Disordered" evidence="1">
    <location>
        <begin position="378"/>
        <end position="483"/>
    </location>
</feature>
<evidence type="ECO:0000313" key="4">
    <source>
        <dbReference type="Proteomes" id="UP001601627"/>
    </source>
</evidence>
<protein>
    <recommendedName>
        <fullName evidence="2">Effector-associated domain-containing protein</fullName>
    </recommendedName>
</protein>
<feature type="compositionally biased region" description="Low complexity" evidence="1">
    <location>
        <begin position="394"/>
        <end position="408"/>
    </location>
</feature>
<dbReference type="PROSITE" id="PS00018">
    <property type="entry name" value="EF_HAND_1"/>
    <property type="match status" value="1"/>
</dbReference>
<feature type="region of interest" description="Disordered" evidence="1">
    <location>
        <begin position="247"/>
        <end position="285"/>
    </location>
</feature>
<dbReference type="InterPro" id="IPR029030">
    <property type="entry name" value="Caspase-like_dom_sf"/>
</dbReference>
<accession>A0ABW6PYW1</accession>
<keyword evidence="4" id="KW-1185">Reference proteome</keyword>
<feature type="compositionally biased region" description="Low complexity" evidence="1">
    <location>
        <begin position="464"/>
        <end position="483"/>
    </location>
</feature>
<dbReference type="RefSeq" id="WP_388232421.1">
    <property type="nucleotide sequence ID" value="NZ_JBHVZQ010000001.1"/>
</dbReference>
<name>A0ABW6PYW1_9ACTN</name>
<dbReference type="Proteomes" id="UP001601627">
    <property type="component" value="Unassembled WGS sequence"/>
</dbReference>
<dbReference type="InterPro" id="IPR018247">
    <property type="entry name" value="EF_Hand_1_Ca_BS"/>
</dbReference>
<sequence>MSAGRYALLVATGRYENEDLGRLRSPARDAQDLADVLKDPRIGDFEVATVLDGRHREVTRAIERFFLDRRRDDLLLLHISCHGLKNNNGELHFAARDTDRRLLASTSVPALFVHQQMRACRARSIVLLLDCCYSGAFLAGSKGDTTVHVEDELAGHGRAVLTATNRTEYAWEDERITALNPEPSLFTGAVVRGLRTGEADRDRDGLIGVHELYDFVYDELQAARVAQRPQVWAELERRVVVARSVLPPVPRAGGGGEPRPGPAPPAPRPAPVPVSAHTGAVAPERPWSAPAPLLLLTEALTGLPCMEDARGRQQFATVLGELLARRVDLRGVRQREDVVAIVRTALKEEGGESALLSTVELFEGAPAAAEVRHRLLRGDGFPAPGRGPGPAPVPAARAGEGPAADGRAVASATGPAQRTGGSPAVRDAGSGRMPEAGTRPGGGPVAPDRGPASGPGTRRDEAPAVRGRTARPAPGPAAARQGGPLTVARGFRVAVGRLHGALSLLLLTDALCELPCLGTPRARTRFAAALGQVLGRPVDVRGAGLREDAVVIARAALAAPGGKRALVEVTRALGGAWAGHDLGWLINAPD</sequence>
<evidence type="ECO:0000256" key="1">
    <source>
        <dbReference type="SAM" id="MobiDB-lite"/>
    </source>
</evidence>
<dbReference type="EMBL" id="JBHVZQ010000001">
    <property type="protein sequence ID" value="MFF1272118.1"/>
    <property type="molecule type" value="Genomic_DNA"/>
</dbReference>
<feature type="domain" description="Effector-associated" evidence="2">
    <location>
        <begin position="508"/>
        <end position="575"/>
    </location>
</feature>
<evidence type="ECO:0000313" key="3">
    <source>
        <dbReference type="EMBL" id="MFF1272118.1"/>
    </source>
</evidence>
<feature type="domain" description="Effector-associated" evidence="2">
    <location>
        <begin position="298"/>
        <end position="376"/>
    </location>
</feature>
<feature type="compositionally biased region" description="Pro residues" evidence="1">
    <location>
        <begin position="259"/>
        <end position="272"/>
    </location>
</feature>